<reference evidence="2" key="2">
    <citation type="submission" date="2025-08" db="UniProtKB">
        <authorList>
            <consortium name="Ensembl"/>
        </authorList>
    </citation>
    <scope>IDENTIFICATION</scope>
</reference>
<dbReference type="InterPro" id="IPR027986">
    <property type="entry name" value="TCAIM"/>
</dbReference>
<dbReference type="Pfam" id="PF14687">
    <property type="entry name" value="DUF4460"/>
    <property type="match status" value="1"/>
</dbReference>
<feature type="domain" description="DUF4460" evidence="1">
    <location>
        <begin position="24"/>
        <end position="105"/>
    </location>
</feature>
<sequence>MFCHLRPVRRLCLEKIFPHRCLYSRALSGAEAVNALRPFYFAVHPDFFGQHPREREVNENSLKRLSVYLENLQKPGFKSLKPTQLTFYVRETEQNASESQEPFSTSVLKLKA</sequence>
<evidence type="ECO:0000313" key="3">
    <source>
        <dbReference type="Proteomes" id="UP000472268"/>
    </source>
</evidence>
<dbReference type="OMA" id="AGIFNIW"/>
<dbReference type="InterPro" id="IPR028031">
    <property type="entry name" value="DUF4460"/>
</dbReference>
<dbReference type="AlphaFoldDB" id="A0A673TLK6"/>
<name>A0A673TLK6_SURSU</name>
<evidence type="ECO:0000259" key="1">
    <source>
        <dbReference type="Pfam" id="PF14687"/>
    </source>
</evidence>
<keyword evidence="3" id="KW-1185">Reference proteome</keyword>
<evidence type="ECO:0000313" key="2">
    <source>
        <dbReference type="Ensembl" id="ENSSSUP00005010365.1"/>
    </source>
</evidence>
<proteinExistence type="predicted"/>
<reference evidence="2" key="3">
    <citation type="submission" date="2025-09" db="UniProtKB">
        <authorList>
            <consortium name="Ensembl"/>
        </authorList>
    </citation>
    <scope>IDENTIFICATION</scope>
</reference>
<organism evidence="2 3">
    <name type="scientific">Suricata suricatta</name>
    <name type="common">Meerkat</name>
    <dbReference type="NCBI Taxonomy" id="37032"/>
    <lineage>
        <taxon>Eukaryota</taxon>
        <taxon>Metazoa</taxon>
        <taxon>Chordata</taxon>
        <taxon>Craniata</taxon>
        <taxon>Vertebrata</taxon>
        <taxon>Euteleostomi</taxon>
        <taxon>Mammalia</taxon>
        <taxon>Eutheria</taxon>
        <taxon>Laurasiatheria</taxon>
        <taxon>Carnivora</taxon>
        <taxon>Feliformia</taxon>
        <taxon>Herpestidae</taxon>
        <taxon>Suricata</taxon>
    </lineage>
</organism>
<dbReference type="PANTHER" id="PTHR31596:SF1">
    <property type="entry name" value="T-CELL ACTIVATION INHIBITOR, MITOCHONDRIAL"/>
    <property type="match status" value="1"/>
</dbReference>
<dbReference type="PANTHER" id="PTHR31596">
    <property type="entry name" value="T-CELL ACTIVATION INHIBITOR, MITOCHONDRIAL"/>
    <property type="match status" value="1"/>
</dbReference>
<protein>
    <recommendedName>
        <fullName evidence="1">DUF4460 domain-containing protein</fullName>
    </recommendedName>
</protein>
<reference evidence="2 3" key="1">
    <citation type="submission" date="2019-05" db="EMBL/GenBank/DDBJ databases">
        <title>A Chromosome-scale Meerkat (S. suricatta) Genome Assembly.</title>
        <authorList>
            <person name="Dudchenko O."/>
            <person name="Lieberman Aiden E."/>
            <person name="Tung J."/>
            <person name="Barreiro L.B."/>
            <person name="Clutton-Brock T.H."/>
        </authorList>
    </citation>
    <scope>NUCLEOTIDE SEQUENCE [LARGE SCALE GENOMIC DNA]</scope>
</reference>
<dbReference type="GO" id="GO:0005739">
    <property type="term" value="C:mitochondrion"/>
    <property type="evidence" value="ECO:0007669"/>
    <property type="project" value="TreeGrafter"/>
</dbReference>
<dbReference type="Ensembl" id="ENSSSUT00005011899.1">
    <property type="protein sequence ID" value="ENSSSUP00005010365.1"/>
    <property type="gene ID" value="ENSSSUG00005006667.1"/>
</dbReference>
<dbReference type="Proteomes" id="UP000472268">
    <property type="component" value="Chromosome 5"/>
</dbReference>
<accession>A0A673TLK6</accession>